<dbReference type="AlphaFoldDB" id="F6EH43"/>
<keyword evidence="4" id="KW-1185">Reference proteome</keyword>
<dbReference type="Pfam" id="PF10821">
    <property type="entry name" value="DUF2567"/>
    <property type="match status" value="1"/>
</dbReference>
<dbReference type="RefSeq" id="WP_013806229.1">
    <property type="nucleotide sequence ID" value="NC_015564.1"/>
</dbReference>
<feature type="transmembrane region" description="Helical" evidence="2">
    <location>
        <begin position="123"/>
        <end position="143"/>
    </location>
</feature>
<dbReference type="EMBL" id="CP002786">
    <property type="protein sequence ID" value="AEF39880.1"/>
    <property type="molecule type" value="Genomic_DNA"/>
</dbReference>
<dbReference type="OrthoDB" id="4557003at2"/>
<dbReference type="HOGENOM" id="CLU_1425306_0_0_11"/>
<keyword evidence="2" id="KW-0472">Membrane</keyword>
<dbReference type="InterPro" id="IPR021213">
    <property type="entry name" value="DUF2567"/>
</dbReference>
<accession>F6EH43</accession>
<feature type="transmembrane region" description="Helical" evidence="2">
    <location>
        <begin position="49"/>
        <end position="70"/>
    </location>
</feature>
<gene>
    <name evidence="3" type="ordered locus">AS9A_1428</name>
</gene>
<keyword evidence="2" id="KW-0812">Transmembrane</keyword>
<protein>
    <submittedName>
        <fullName evidence="3">Hypothetical membrane protein</fullName>
    </submittedName>
</protein>
<sequence>MLVILAVCVVAGVVAAGVWALLAPPARYVITDQGQALLPGDNLHLFDSLAIFVGVSAVAGAICGAAVWVMRRRRGPAAVLMLVGGSGLGAAIAALLGGVLAELRVPDPFDDSGVAIVSLPPEVTAWQALIFQPLVAVFVYFIAAGVSSDPDLGVSEGASPGGPQGGELVSDPVPGVSESVHRGGTPTGPP</sequence>
<evidence type="ECO:0000313" key="4">
    <source>
        <dbReference type="Proteomes" id="UP000009235"/>
    </source>
</evidence>
<feature type="transmembrane region" description="Helical" evidence="2">
    <location>
        <begin position="77"/>
        <end position="103"/>
    </location>
</feature>
<dbReference type="STRING" id="443218.AS9A_1428"/>
<dbReference type="Proteomes" id="UP000009235">
    <property type="component" value="Chromosome"/>
</dbReference>
<dbReference type="KEGG" id="asd:AS9A_1428"/>
<proteinExistence type="predicted"/>
<keyword evidence="2" id="KW-1133">Transmembrane helix</keyword>
<dbReference type="eggNOG" id="ENOG5033AGQ">
    <property type="taxonomic scope" value="Bacteria"/>
</dbReference>
<evidence type="ECO:0000256" key="2">
    <source>
        <dbReference type="SAM" id="Phobius"/>
    </source>
</evidence>
<feature type="region of interest" description="Disordered" evidence="1">
    <location>
        <begin position="152"/>
        <end position="190"/>
    </location>
</feature>
<name>F6EH43_HOYSD</name>
<evidence type="ECO:0000313" key="3">
    <source>
        <dbReference type="EMBL" id="AEF39880.1"/>
    </source>
</evidence>
<organism evidence="3 4">
    <name type="scientific">Hoyosella subflava (strain DSM 45089 / JCM 17490 / NBRC 109087 / DQS3-9A1)</name>
    <name type="common">Amycolicicoccus subflavus</name>
    <dbReference type="NCBI Taxonomy" id="443218"/>
    <lineage>
        <taxon>Bacteria</taxon>
        <taxon>Bacillati</taxon>
        <taxon>Actinomycetota</taxon>
        <taxon>Actinomycetes</taxon>
        <taxon>Mycobacteriales</taxon>
        <taxon>Hoyosellaceae</taxon>
        <taxon>Hoyosella</taxon>
    </lineage>
</organism>
<evidence type="ECO:0000256" key="1">
    <source>
        <dbReference type="SAM" id="MobiDB-lite"/>
    </source>
</evidence>
<reference evidence="3 4" key="1">
    <citation type="journal article" date="2011" name="J. Bacteriol.">
        <title>Complete genome sequence of Amycolicicoccus subflavus DQS3-9A1T, an actinomycete isolated from crude oil-polluted soil.</title>
        <authorList>
            <person name="Cai M."/>
            <person name="Chen W.M."/>
            <person name="Nie Y."/>
            <person name="Chi C.Q."/>
            <person name="Wang Y.N."/>
            <person name="Tang Y.Q."/>
            <person name="Li G.Y."/>
            <person name="Wu X.L."/>
        </authorList>
    </citation>
    <scope>NUCLEOTIDE SEQUENCE [LARGE SCALE GENOMIC DNA]</scope>
    <source>
        <strain evidence="4">DSM 45089 / DQS3-9A1</strain>
    </source>
</reference>